<organism evidence="2 3">
    <name type="scientific">Vibrio harveyi</name>
    <name type="common">Beneckea harveyi</name>
    <dbReference type="NCBI Taxonomy" id="669"/>
    <lineage>
        <taxon>Bacteria</taxon>
        <taxon>Pseudomonadati</taxon>
        <taxon>Pseudomonadota</taxon>
        <taxon>Gammaproteobacteria</taxon>
        <taxon>Vibrionales</taxon>
        <taxon>Vibrionaceae</taxon>
        <taxon>Vibrio</taxon>
    </lineage>
</organism>
<protein>
    <submittedName>
        <fullName evidence="2">Uncharacterized protein</fullName>
    </submittedName>
</protein>
<comment type="caution">
    <text evidence="2">The sequence shown here is derived from an EMBL/GenBank/DDBJ whole genome shotgun (WGS) entry which is preliminary data.</text>
</comment>
<gene>
    <name evidence="2" type="ORF">DS957_003415</name>
</gene>
<feature type="signal peptide" evidence="1">
    <location>
        <begin position="1"/>
        <end position="21"/>
    </location>
</feature>
<proteinExistence type="predicted"/>
<dbReference type="Proteomes" id="UP000253437">
    <property type="component" value="Unassembled WGS sequence"/>
</dbReference>
<evidence type="ECO:0000313" key="2">
    <source>
        <dbReference type="EMBL" id="RIW17831.1"/>
    </source>
</evidence>
<keyword evidence="1" id="KW-0732">Signal</keyword>
<name>A0A8B3DJZ5_VIBHA</name>
<evidence type="ECO:0000256" key="1">
    <source>
        <dbReference type="SAM" id="SignalP"/>
    </source>
</evidence>
<feature type="chain" id="PRO_5032818338" evidence="1">
    <location>
        <begin position="22"/>
        <end position="191"/>
    </location>
</feature>
<reference evidence="2 3" key="1">
    <citation type="submission" date="2018-08" db="EMBL/GenBank/DDBJ databases">
        <title>Vibrio harveyi strains pathogenic to white snook Centropomus viridis Lockington (1877) and potential probiotic bacteria.</title>
        <authorList>
            <person name="Soto-Rodriguez S."/>
            <person name="Gomez-Gil B."/>
            <person name="Lozano-Olvera R."/>
        </authorList>
    </citation>
    <scope>NUCLEOTIDE SEQUENCE [LARGE SCALE GENOMIC DNA]</scope>
    <source>
        <strain evidence="2 3">CAIM 1508</strain>
    </source>
</reference>
<dbReference type="RefSeq" id="WP_114091655.1">
    <property type="nucleotide sequence ID" value="NZ_QOUW02000007.1"/>
</dbReference>
<accession>A0A8B3DJZ5</accession>
<dbReference type="EMBL" id="QOUW02000007">
    <property type="protein sequence ID" value="RIW17831.1"/>
    <property type="molecule type" value="Genomic_DNA"/>
</dbReference>
<sequence length="191" mass="21277">MKLNKLVALSLVGLLSSNAFAFASSQETKDRKAVNDQQRIYAINQPIPRFYNSQERGALIELLRIRNKTVQTHTVWRSATGKILYDCPSFGFGIPYDTSLTNPLQRSGSVVIEQAEPNGIFASKNTSATWALCLAPSGESVEPHYVEAIVNVYPYSLLVDYETDRVKRLGDTFISIPLSAIEETLEDKAFK</sequence>
<evidence type="ECO:0000313" key="3">
    <source>
        <dbReference type="Proteomes" id="UP000253437"/>
    </source>
</evidence>
<dbReference type="AlphaFoldDB" id="A0A8B3DJZ5"/>